<organism evidence="2 3">
    <name type="scientific">Lophiotrema nucula</name>
    <dbReference type="NCBI Taxonomy" id="690887"/>
    <lineage>
        <taxon>Eukaryota</taxon>
        <taxon>Fungi</taxon>
        <taxon>Dikarya</taxon>
        <taxon>Ascomycota</taxon>
        <taxon>Pezizomycotina</taxon>
        <taxon>Dothideomycetes</taxon>
        <taxon>Pleosporomycetidae</taxon>
        <taxon>Pleosporales</taxon>
        <taxon>Lophiotremataceae</taxon>
        <taxon>Lophiotrema</taxon>
    </lineage>
</organism>
<dbReference type="OrthoDB" id="506431at2759"/>
<feature type="compositionally biased region" description="Polar residues" evidence="1">
    <location>
        <begin position="309"/>
        <end position="318"/>
    </location>
</feature>
<name>A0A6A5ZQE5_9PLEO</name>
<dbReference type="Proteomes" id="UP000799770">
    <property type="component" value="Unassembled WGS sequence"/>
</dbReference>
<feature type="compositionally biased region" description="Polar residues" evidence="1">
    <location>
        <begin position="267"/>
        <end position="280"/>
    </location>
</feature>
<evidence type="ECO:0000313" key="3">
    <source>
        <dbReference type="Proteomes" id="UP000799770"/>
    </source>
</evidence>
<dbReference type="EMBL" id="ML977312">
    <property type="protein sequence ID" value="KAF2121365.1"/>
    <property type="molecule type" value="Genomic_DNA"/>
</dbReference>
<feature type="compositionally biased region" description="Basic and acidic residues" evidence="1">
    <location>
        <begin position="508"/>
        <end position="520"/>
    </location>
</feature>
<proteinExistence type="predicted"/>
<evidence type="ECO:0008006" key="4">
    <source>
        <dbReference type="Google" id="ProtNLM"/>
    </source>
</evidence>
<feature type="compositionally biased region" description="Low complexity" evidence="1">
    <location>
        <begin position="227"/>
        <end position="237"/>
    </location>
</feature>
<evidence type="ECO:0000256" key="1">
    <source>
        <dbReference type="SAM" id="MobiDB-lite"/>
    </source>
</evidence>
<protein>
    <recommendedName>
        <fullName evidence="4">Signal peptide-containing protein</fullName>
    </recommendedName>
</protein>
<evidence type="ECO:0000313" key="2">
    <source>
        <dbReference type="EMBL" id="KAF2121365.1"/>
    </source>
</evidence>
<feature type="compositionally biased region" description="Polar residues" evidence="1">
    <location>
        <begin position="89"/>
        <end position="106"/>
    </location>
</feature>
<dbReference type="AlphaFoldDB" id="A0A6A5ZQE5"/>
<gene>
    <name evidence="2" type="ORF">BDV96DRAFT_564131</name>
</gene>
<feature type="region of interest" description="Disordered" evidence="1">
    <location>
        <begin position="182"/>
        <end position="411"/>
    </location>
</feature>
<feature type="compositionally biased region" description="Low complexity" evidence="1">
    <location>
        <begin position="319"/>
        <end position="339"/>
    </location>
</feature>
<keyword evidence="3" id="KW-1185">Reference proteome</keyword>
<feature type="compositionally biased region" description="Polar residues" evidence="1">
    <location>
        <begin position="402"/>
        <end position="411"/>
    </location>
</feature>
<accession>A0A6A5ZQE5</accession>
<feature type="compositionally biased region" description="Basic residues" evidence="1">
    <location>
        <begin position="29"/>
        <end position="42"/>
    </location>
</feature>
<sequence>MSWFMRGVQSAVFHYASCTPCTGYMDRKQRAKRAKKERKAKQKLQLEQPDLYHHPEPSGTNPYWSEEIVMGPGPPPRRARRTNTGNTGKSSQRAITTAGTQSTGVSSIDVGQGGDPTRMSEDTLDDDNWNRKRYQREDEDLWGFGEFASPTQPMSEGSSIGIGGVLPRPGTSKSSAETYYTARNPPVNDLHPPVVSLPSPHPSDNRWMLQPPPKASVMSGKERATNRSRSGSGASSRVELSLARQVSARQLKSKLERGETPEMPSISRGSSYSNLHSTVAGQRHDRPRTPQARPVSAASSRKKKRRDTAFTSTVEVHQSSGDGDSSSDTPIRRVSVRRTPTPPQVASVPSDKIVRVRNSRQRLSTVLSSGSGGDLSPPHPIFGPALENDLPKAPSPAARPTKYSSTQSSDSLPYVLKPRAPLFSSDVSSLNALQDIVSSRTLLNSRIVSSPLMEAKIRLPPSSPEEQRILEPKRGTVWTGNGFGISREWGTDQVDGQAKAPFDSPGIPERDPKMRWSVDF</sequence>
<reference evidence="2" key="1">
    <citation type="journal article" date="2020" name="Stud. Mycol.">
        <title>101 Dothideomycetes genomes: a test case for predicting lifestyles and emergence of pathogens.</title>
        <authorList>
            <person name="Haridas S."/>
            <person name="Albert R."/>
            <person name="Binder M."/>
            <person name="Bloem J."/>
            <person name="Labutti K."/>
            <person name="Salamov A."/>
            <person name="Andreopoulos B."/>
            <person name="Baker S."/>
            <person name="Barry K."/>
            <person name="Bills G."/>
            <person name="Bluhm B."/>
            <person name="Cannon C."/>
            <person name="Castanera R."/>
            <person name="Culley D."/>
            <person name="Daum C."/>
            <person name="Ezra D."/>
            <person name="Gonzalez J."/>
            <person name="Henrissat B."/>
            <person name="Kuo A."/>
            <person name="Liang C."/>
            <person name="Lipzen A."/>
            <person name="Lutzoni F."/>
            <person name="Magnuson J."/>
            <person name="Mondo S."/>
            <person name="Nolan M."/>
            <person name="Ohm R."/>
            <person name="Pangilinan J."/>
            <person name="Park H.-J."/>
            <person name="Ramirez L."/>
            <person name="Alfaro M."/>
            <person name="Sun H."/>
            <person name="Tritt A."/>
            <person name="Yoshinaga Y."/>
            <person name="Zwiers L.-H."/>
            <person name="Turgeon B."/>
            <person name="Goodwin S."/>
            <person name="Spatafora J."/>
            <person name="Crous P."/>
            <person name="Grigoriev I."/>
        </authorList>
    </citation>
    <scope>NUCLEOTIDE SEQUENCE</scope>
    <source>
        <strain evidence="2">CBS 627.86</strain>
    </source>
</reference>
<feature type="region of interest" description="Disordered" evidence="1">
    <location>
        <begin position="492"/>
        <end position="520"/>
    </location>
</feature>
<feature type="region of interest" description="Disordered" evidence="1">
    <location>
        <begin position="29"/>
        <end position="125"/>
    </location>
</feature>